<dbReference type="PANTHER" id="PTHR35563">
    <property type="entry name" value="BARREL METAL-DEPENDENT HYDROLASE, PUTATIVE (AFU_ORTHOLOGUE AFUA_1G16240)-RELATED"/>
    <property type="match status" value="1"/>
</dbReference>
<dbReference type="AlphaFoldDB" id="A0A848H0Z2"/>
<protein>
    <submittedName>
        <fullName evidence="3">Amidohydrolase family protein</fullName>
    </submittedName>
</protein>
<dbReference type="Pfam" id="PF04909">
    <property type="entry name" value="Amidohydro_2"/>
    <property type="match status" value="1"/>
</dbReference>
<name>A0A848H0Z2_9BURK</name>
<dbReference type="InterPro" id="IPR006680">
    <property type="entry name" value="Amidohydro-rel"/>
</dbReference>
<feature type="domain" description="Amidohydrolase-related" evidence="2">
    <location>
        <begin position="32"/>
        <end position="299"/>
    </location>
</feature>
<sequence>MSLPLPGDGGPQVPPPLERPRKPRLQLPAGACDSHVHVYGPAARFPYAPERPYTPQDAPVERLWALYELLGISRAVYVQATVHGYDNAAILDAIRRDPQRGRGVALVRTDIAGRELQDLHVRGIRGVRFNFVKHLRETPDTDAVLRLAERIAPLGWHVQLHFGAQDLLEQRAFLQALQSPFAIDHMGRTPVADGLRQEACLALLEVLADERAWIKLSGPERISAVLSRGAAFPYDDVVPFARQLLAAAPQRAVWGTDWPHPNVREMPDDGDLVDLLAHYGDAATLQRLLVTNPARLYGFDL</sequence>
<evidence type="ECO:0000256" key="1">
    <source>
        <dbReference type="SAM" id="MobiDB-lite"/>
    </source>
</evidence>
<keyword evidence="3" id="KW-0378">Hydrolase</keyword>
<evidence type="ECO:0000259" key="2">
    <source>
        <dbReference type="Pfam" id="PF04909"/>
    </source>
</evidence>
<dbReference type="EMBL" id="JABBFX010000001">
    <property type="protein sequence ID" value="NML43281.1"/>
    <property type="molecule type" value="Genomic_DNA"/>
</dbReference>
<proteinExistence type="predicted"/>
<dbReference type="Proteomes" id="UP000541185">
    <property type="component" value="Unassembled WGS sequence"/>
</dbReference>
<evidence type="ECO:0000313" key="3">
    <source>
        <dbReference type="EMBL" id="NML43281.1"/>
    </source>
</evidence>
<comment type="caution">
    <text evidence="3">The sequence shown here is derived from an EMBL/GenBank/DDBJ whole genome shotgun (WGS) entry which is preliminary data.</text>
</comment>
<dbReference type="InterPro" id="IPR032466">
    <property type="entry name" value="Metal_Hydrolase"/>
</dbReference>
<dbReference type="RefSeq" id="WP_169417500.1">
    <property type="nucleotide sequence ID" value="NZ_JABBFX010000001.1"/>
</dbReference>
<reference evidence="3 4" key="1">
    <citation type="submission" date="2020-04" db="EMBL/GenBank/DDBJ databases">
        <title>Ramlibacter sp. G-1-2-2 isolated from soil.</title>
        <authorList>
            <person name="Dahal R.H."/>
        </authorList>
    </citation>
    <scope>NUCLEOTIDE SEQUENCE [LARGE SCALE GENOMIC DNA]</scope>
    <source>
        <strain evidence="3 4">G-1-2-2</strain>
    </source>
</reference>
<gene>
    <name evidence="3" type="ORF">HHL11_05930</name>
</gene>
<keyword evidence="4" id="KW-1185">Reference proteome</keyword>
<dbReference type="PANTHER" id="PTHR35563:SF2">
    <property type="entry name" value="BARREL METAL-DEPENDENT HYDROLASE, PUTATIVE (AFU_ORTHOLOGUE AFUA_1G16240)-RELATED"/>
    <property type="match status" value="1"/>
</dbReference>
<dbReference type="SUPFAM" id="SSF51556">
    <property type="entry name" value="Metallo-dependent hydrolases"/>
    <property type="match status" value="1"/>
</dbReference>
<dbReference type="InterPro" id="IPR052358">
    <property type="entry name" value="Aro_Compnd_Degr_Hydrolases"/>
</dbReference>
<evidence type="ECO:0000313" key="4">
    <source>
        <dbReference type="Proteomes" id="UP000541185"/>
    </source>
</evidence>
<organism evidence="3 4">
    <name type="scientific">Ramlibacter agri</name>
    <dbReference type="NCBI Taxonomy" id="2728837"/>
    <lineage>
        <taxon>Bacteria</taxon>
        <taxon>Pseudomonadati</taxon>
        <taxon>Pseudomonadota</taxon>
        <taxon>Betaproteobacteria</taxon>
        <taxon>Burkholderiales</taxon>
        <taxon>Comamonadaceae</taxon>
        <taxon>Ramlibacter</taxon>
    </lineage>
</organism>
<dbReference type="GO" id="GO:0016787">
    <property type="term" value="F:hydrolase activity"/>
    <property type="evidence" value="ECO:0007669"/>
    <property type="project" value="UniProtKB-KW"/>
</dbReference>
<dbReference type="Gene3D" id="3.20.20.140">
    <property type="entry name" value="Metal-dependent hydrolases"/>
    <property type="match status" value="1"/>
</dbReference>
<accession>A0A848H0Z2</accession>
<feature type="region of interest" description="Disordered" evidence="1">
    <location>
        <begin position="1"/>
        <end position="23"/>
    </location>
</feature>